<keyword evidence="3" id="KW-1185">Reference proteome</keyword>
<feature type="compositionally biased region" description="Low complexity" evidence="1">
    <location>
        <begin position="783"/>
        <end position="793"/>
    </location>
</feature>
<protein>
    <recommendedName>
        <fullName evidence="4">Pt repeat family protein</fullName>
    </recommendedName>
</protein>
<accession>A0ABY0H2K2</accession>
<evidence type="ECO:0000256" key="1">
    <source>
        <dbReference type="SAM" id="MobiDB-lite"/>
    </source>
</evidence>
<evidence type="ECO:0008006" key="4">
    <source>
        <dbReference type="Google" id="ProtNLM"/>
    </source>
</evidence>
<proteinExistence type="predicted"/>
<name>A0ABY0H2K2_9PEZI</name>
<feature type="region of interest" description="Disordered" evidence="1">
    <location>
        <begin position="657"/>
        <end position="902"/>
    </location>
</feature>
<evidence type="ECO:0000313" key="2">
    <source>
        <dbReference type="EMBL" id="RYO80183.1"/>
    </source>
</evidence>
<evidence type="ECO:0000313" key="3">
    <source>
        <dbReference type="Proteomes" id="UP000294003"/>
    </source>
</evidence>
<feature type="compositionally biased region" description="Polar residues" evidence="1">
    <location>
        <begin position="665"/>
        <end position="679"/>
    </location>
</feature>
<sequence length="902" mass="100770">MSRTMLFPSSKAQYGVYLTRLADTSKPPFFVLPIRSARDVPPLLEADEAAPPHAGLEAAPSHPGLETASSHTELCTPLYTADLNIKVSLHFDEPLDFSYSRHYAGSSSLVVTEKLCQGLLRRVDHCSEELLTRKDSSALEHTKDDGTGKPARFELDVQINRGAELWATRSFKSYQKAPLTADDAREIALETHHIVGFFLMRHDHGFAWRDGPIRDDHSLSPETHPFRGPGRVQPMSCIPRTYFLEKSQSFEWTPGYTIHLSMTNRHHRRVPVEWKNTVEVNSQQTTPLNLETAERLFFEASFSLERIIRSERESFEERHRSCTYSDGCQHCRQHDGNGSELELEIKNNLGPQYEHLRRTVTIKTTLFSHPRGQDCESFTKGLEQAFIRIRNDADGKVSRLNDLEFRIIELRGRGWALQEPLLFTIGPTSTHSRRSIEAILDRMQTSVTDILRRNAMTVRMTAHKRGHFIIDKTLVAREPLDKADDKKKNSQNTKEETLDRLRTRIEKDIEMICLDTLSLGDSEEGDEVANGLAPKCLPAGQDEAPDADLLSTEPKTAAEWVEEQGYVKTPTAEIGIQTMSTAEIGIQATPDELPEPPLLGNTTSPFSGNGPTPWGTRLRTPQIHEKVPGIEPGYFEGPIDNSTVYYDRGEEVSAYRLNDPIGKSPSPSITQQTKPTITPSRLRRGHAASEDTKTPERLSSRASSPQHRRRQTETSSSFETGQVLLPCGSINQISKGNSSSETSEPKIATADPVNTVSDNDAALRALEKNGFSQSRSDYEFSAPPTTTTPGDTPAKGRVPFSPIVSRLRDLSLDSSERELPLSPLSDRPSSSRRPHRSSLGRAGHVGFHEEKMVEVGLRRAWTGPPTREPRSIIRTGNKVGRPSSERGISPLKEEVQRPSTAR</sequence>
<comment type="caution">
    <text evidence="2">The sequence shown here is derived from an EMBL/GenBank/DDBJ whole genome shotgun (WGS) entry which is preliminary data.</text>
</comment>
<feature type="compositionally biased region" description="Polar residues" evidence="1">
    <location>
        <begin position="729"/>
        <end position="742"/>
    </location>
</feature>
<organism evidence="2 3">
    <name type="scientific">Monosporascus cannonballus</name>
    <dbReference type="NCBI Taxonomy" id="155416"/>
    <lineage>
        <taxon>Eukaryota</taxon>
        <taxon>Fungi</taxon>
        <taxon>Dikarya</taxon>
        <taxon>Ascomycota</taxon>
        <taxon>Pezizomycotina</taxon>
        <taxon>Sordariomycetes</taxon>
        <taxon>Xylariomycetidae</taxon>
        <taxon>Xylariales</taxon>
        <taxon>Xylariales incertae sedis</taxon>
        <taxon>Monosporascus</taxon>
    </lineage>
</organism>
<feature type="compositionally biased region" description="Basic and acidic residues" evidence="1">
    <location>
        <begin position="846"/>
        <end position="857"/>
    </location>
</feature>
<dbReference type="EMBL" id="QJNS01000298">
    <property type="protein sequence ID" value="RYO80183.1"/>
    <property type="molecule type" value="Genomic_DNA"/>
</dbReference>
<reference evidence="2 3" key="1">
    <citation type="submission" date="2018-06" db="EMBL/GenBank/DDBJ databases">
        <title>Complete Genomes of Monosporascus.</title>
        <authorList>
            <person name="Robinson A.J."/>
            <person name="Natvig D.O."/>
        </authorList>
    </citation>
    <scope>NUCLEOTIDE SEQUENCE [LARGE SCALE GENOMIC DNA]</scope>
    <source>
        <strain evidence="2 3">CBS 609.92</strain>
    </source>
</reference>
<feature type="compositionally biased region" description="Basic and acidic residues" evidence="1">
    <location>
        <begin position="687"/>
        <end position="699"/>
    </location>
</feature>
<gene>
    <name evidence="2" type="ORF">DL762_007770</name>
</gene>
<feature type="compositionally biased region" description="Basic and acidic residues" evidence="1">
    <location>
        <begin position="806"/>
        <end position="819"/>
    </location>
</feature>
<dbReference type="Proteomes" id="UP000294003">
    <property type="component" value="Unassembled WGS sequence"/>
</dbReference>